<dbReference type="GO" id="GO:0030020">
    <property type="term" value="F:extracellular matrix structural constituent conferring tensile strength"/>
    <property type="evidence" value="ECO:0007669"/>
    <property type="project" value="TreeGrafter"/>
</dbReference>
<dbReference type="Proteomes" id="UP000694388">
    <property type="component" value="Unplaced"/>
</dbReference>
<dbReference type="InterPro" id="IPR050149">
    <property type="entry name" value="Collagen_superfamily"/>
</dbReference>
<evidence type="ECO:0000313" key="3">
    <source>
        <dbReference type="Proteomes" id="UP000694388"/>
    </source>
</evidence>
<evidence type="ECO:0000313" key="2">
    <source>
        <dbReference type="Ensembl" id="ENSEBUP00000004500.1"/>
    </source>
</evidence>
<reference evidence="2" key="2">
    <citation type="submission" date="2025-09" db="UniProtKB">
        <authorList>
            <consortium name="Ensembl"/>
        </authorList>
    </citation>
    <scope>IDENTIFICATION</scope>
</reference>
<reference evidence="2" key="1">
    <citation type="submission" date="2025-08" db="UniProtKB">
        <authorList>
            <consortium name="Ensembl"/>
        </authorList>
    </citation>
    <scope>IDENTIFICATION</scope>
</reference>
<dbReference type="Ensembl" id="ENSEBUT00000004938.1">
    <property type="protein sequence ID" value="ENSEBUP00000004500.1"/>
    <property type="gene ID" value="ENSEBUG00000003159.1"/>
</dbReference>
<dbReference type="AlphaFoldDB" id="A0A8C4N9W1"/>
<dbReference type="PANTHER" id="PTHR24023">
    <property type="entry name" value="COLLAGEN ALPHA"/>
    <property type="match status" value="1"/>
</dbReference>
<keyword evidence="3" id="KW-1185">Reference proteome</keyword>
<dbReference type="GO" id="GO:0030198">
    <property type="term" value="P:extracellular matrix organization"/>
    <property type="evidence" value="ECO:0007669"/>
    <property type="project" value="TreeGrafter"/>
</dbReference>
<dbReference type="PANTHER" id="PTHR24023:SF1104">
    <property type="entry name" value="COLLAGEN ALPHA-1(V) CHAIN-LIKE ISOFORM X1"/>
    <property type="match status" value="1"/>
</dbReference>
<sequence>MRREGPRKLLTSSSPSFRVGCINQDPTWSISFWGCASGAGHSFKQHLYEYLCINFHFFYILITLPLCAPYGLHGGAQGATGLSGPPGKARGGGTGGDSGPIGPPGRSGHDGMMSPRGDGGSPGAPGEHGREGSPGRDGATGREGATGPRGERGESGASSHARTAGNVGAPGEYGAASPDGNAGDGSARGAWNNMTPRCDWDNWTTRIVWVNLNLYLSSDVSVGWYFKMRFSYHSGHALPNVEPEGPGNIDLGTPGPAAEPLTIQHASPGTDTTPLQLGPVTRQQTNNLKQLEPYTPPTPPPRKGKQK</sequence>
<feature type="compositionally biased region" description="Gly residues" evidence="1">
    <location>
        <begin position="89"/>
        <end position="99"/>
    </location>
</feature>
<feature type="compositionally biased region" description="Polar residues" evidence="1">
    <location>
        <begin position="264"/>
        <end position="289"/>
    </location>
</feature>
<evidence type="ECO:0000256" key="1">
    <source>
        <dbReference type="SAM" id="MobiDB-lite"/>
    </source>
</evidence>
<organism evidence="2 3">
    <name type="scientific">Eptatretus burgeri</name>
    <name type="common">Inshore hagfish</name>
    <dbReference type="NCBI Taxonomy" id="7764"/>
    <lineage>
        <taxon>Eukaryota</taxon>
        <taxon>Metazoa</taxon>
        <taxon>Chordata</taxon>
        <taxon>Craniata</taxon>
        <taxon>Vertebrata</taxon>
        <taxon>Cyclostomata</taxon>
        <taxon>Myxini</taxon>
        <taxon>Myxiniformes</taxon>
        <taxon>Myxinidae</taxon>
        <taxon>Eptatretinae</taxon>
        <taxon>Eptatretus</taxon>
    </lineage>
</organism>
<dbReference type="GO" id="GO:0031012">
    <property type="term" value="C:extracellular matrix"/>
    <property type="evidence" value="ECO:0007669"/>
    <property type="project" value="TreeGrafter"/>
</dbReference>
<accession>A0A8C4N9W1</accession>
<feature type="region of interest" description="Disordered" evidence="1">
    <location>
        <begin position="81"/>
        <end position="188"/>
    </location>
</feature>
<dbReference type="GO" id="GO:0005615">
    <property type="term" value="C:extracellular space"/>
    <property type="evidence" value="ECO:0007669"/>
    <property type="project" value="TreeGrafter"/>
</dbReference>
<proteinExistence type="predicted"/>
<feature type="region of interest" description="Disordered" evidence="1">
    <location>
        <begin position="239"/>
        <end position="307"/>
    </location>
</feature>
<name>A0A8C4N9W1_EPTBU</name>
<protein>
    <submittedName>
        <fullName evidence="2">Uncharacterized protein</fullName>
    </submittedName>
</protein>